<comment type="caution">
    <text evidence="11">The sequence shown here is derived from an EMBL/GenBank/DDBJ whole genome shotgun (WGS) entry which is preliminary data.</text>
</comment>
<feature type="domain" description="RanBD1" evidence="10">
    <location>
        <begin position="321"/>
        <end position="459"/>
    </location>
</feature>
<dbReference type="GO" id="GO:0005737">
    <property type="term" value="C:cytoplasm"/>
    <property type="evidence" value="ECO:0007669"/>
    <property type="project" value="TreeGrafter"/>
</dbReference>
<evidence type="ECO:0000256" key="5">
    <source>
        <dbReference type="ARBA" id="ARBA00061276"/>
    </source>
</evidence>
<feature type="compositionally biased region" description="Pro residues" evidence="9">
    <location>
        <begin position="156"/>
        <end position="169"/>
    </location>
</feature>
<reference evidence="11 12" key="1">
    <citation type="journal article" date="2019" name="Genome Biol. Evol.">
        <title>Whole-Genome Sequencing of the Giant Devil Catfish, Bagarius yarrelli.</title>
        <authorList>
            <person name="Jiang W."/>
            <person name="Lv Y."/>
            <person name="Cheng L."/>
            <person name="Yang K."/>
            <person name="Chao B."/>
            <person name="Wang X."/>
            <person name="Li Y."/>
            <person name="Pan X."/>
            <person name="You X."/>
            <person name="Zhang Y."/>
            <person name="Yang J."/>
            <person name="Li J."/>
            <person name="Zhang X."/>
            <person name="Liu S."/>
            <person name="Sun C."/>
            <person name="Yang J."/>
            <person name="Shi Q."/>
        </authorList>
    </citation>
    <scope>NUCLEOTIDE SEQUENCE [LARGE SCALE GENOMIC DNA]</scope>
    <source>
        <strain evidence="11">JWS20170419001</strain>
        <tissue evidence="11">Muscle</tissue>
    </source>
</reference>
<evidence type="ECO:0000259" key="10">
    <source>
        <dbReference type="PROSITE" id="PS50196"/>
    </source>
</evidence>
<dbReference type="InterPro" id="IPR011993">
    <property type="entry name" value="PH-like_dom_sf"/>
</dbReference>
<evidence type="ECO:0000256" key="2">
    <source>
        <dbReference type="ARBA" id="ARBA00022553"/>
    </source>
</evidence>
<dbReference type="PANTHER" id="PTHR23138">
    <property type="entry name" value="RAN BINDING PROTEIN"/>
    <property type="match status" value="1"/>
</dbReference>
<comment type="function">
    <text evidence="4">Plays a role in RAN-dependent nucleocytoplasmic transport. Alleviates the TNPO1-dependent inhibition of RAN GTPase activity and mediates the dissociation of RAN from proteins involved in transport into the nucleus. Induces a conformation change in the complex formed by XPO1 and RAN that triggers the release of the nuclear export signal of cargo proteins. Promotes the disassembly of the complex formed by RAN and importin beta. Promotes dissociation of RAN from a complex with KPNA2 and CSE1L. Required for normal mitotic spindle assembly and normal progress through mitosis via its effect on RAN. Does not increase the RAN GTPase activity by itself, but increases GTP hydrolysis mediated by RANGAP1. Inhibits RCC1-dependent exchange of RAN-bound GDP by GTP.</text>
</comment>
<accession>A0A556UGE6</accession>
<evidence type="ECO:0000313" key="12">
    <source>
        <dbReference type="Proteomes" id="UP000319801"/>
    </source>
</evidence>
<dbReference type="Gene3D" id="2.30.29.30">
    <property type="entry name" value="Pleckstrin-homology domain (PH domain)/Phosphotyrosine-binding domain (PTB)"/>
    <property type="match status" value="1"/>
</dbReference>
<feature type="compositionally biased region" description="Basic and acidic residues" evidence="9">
    <location>
        <begin position="303"/>
        <end position="320"/>
    </location>
</feature>
<feature type="region of interest" description="Disordered" evidence="9">
    <location>
        <begin position="292"/>
        <end position="320"/>
    </location>
</feature>
<dbReference type="OrthoDB" id="2357150at2759"/>
<dbReference type="InterPro" id="IPR025261">
    <property type="entry name" value="Atos-like_cons_dom"/>
</dbReference>
<dbReference type="SUPFAM" id="SSF50729">
    <property type="entry name" value="PH domain-like"/>
    <property type="match status" value="1"/>
</dbReference>
<feature type="compositionally biased region" description="Acidic residues" evidence="9">
    <location>
        <begin position="75"/>
        <end position="87"/>
    </location>
</feature>
<dbReference type="PANTHER" id="PTHR23138:SF94">
    <property type="entry name" value="RAN BINDING PROTEIN 1"/>
    <property type="match status" value="1"/>
</dbReference>
<dbReference type="FunFam" id="2.30.29.30:FF:000824">
    <property type="entry name" value="Ran-specific GTPase-activating protein"/>
    <property type="match status" value="1"/>
</dbReference>
<evidence type="ECO:0000313" key="11">
    <source>
        <dbReference type="EMBL" id="TSO98509.1"/>
    </source>
</evidence>
<protein>
    <recommendedName>
        <fullName evidence="7">Ran-specific GTPase-activating protein</fullName>
    </recommendedName>
    <alternativeName>
        <fullName evidence="8">Ran-binding protein 1</fullName>
    </alternativeName>
</protein>
<keyword evidence="2" id="KW-0597">Phosphoprotein</keyword>
<dbReference type="GO" id="GO:0006913">
    <property type="term" value="P:nucleocytoplasmic transport"/>
    <property type="evidence" value="ECO:0007669"/>
    <property type="project" value="InterPro"/>
</dbReference>
<comment type="subunit">
    <text evidence="6">Interacts with RAN (via C-terminus of GTP-bound form) but not with GDP-bound RAN. Identified in a complex composed of RAN, RANGAP1 and RANBP1. Identified in a complex that contains TNPO1, RAN and RANBP1. Identified in a complex that contains CSE1L, KPNA2, RAN and RANBP1. Identified in a complex with nucleotide-free RAN and RCC1.</text>
</comment>
<evidence type="ECO:0000256" key="8">
    <source>
        <dbReference type="ARBA" id="ARBA00081162"/>
    </source>
</evidence>
<evidence type="ECO:0000256" key="9">
    <source>
        <dbReference type="SAM" id="MobiDB-lite"/>
    </source>
</evidence>
<dbReference type="SMART" id="SM00160">
    <property type="entry name" value="RanBD"/>
    <property type="match status" value="1"/>
</dbReference>
<dbReference type="PROSITE" id="PS50196">
    <property type="entry name" value="RANBD1"/>
    <property type="match status" value="1"/>
</dbReference>
<evidence type="ECO:0000256" key="7">
    <source>
        <dbReference type="ARBA" id="ARBA00067380"/>
    </source>
</evidence>
<dbReference type="CDD" id="cd13179">
    <property type="entry name" value="RanBD_RanBP1"/>
    <property type="match status" value="1"/>
</dbReference>
<dbReference type="AlphaFoldDB" id="A0A556UGE6"/>
<evidence type="ECO:0000256" key="6">
    <source>
        <dbReference type="ARBA" id="ARBA00066150"/>
    </source>
</evidence>
<feature type="region of interest" description="Disordered" evidence="9">
    <location>
        <begin position="50"/>
        <end position="181"/>
    </location>
</feature>
<evidence type="ECO:0000256" key="4">
    <source>
        <dbReference type="ARBA" id="ARBA00056716"/>
    </source>
</evidence>
<dbReference type="GO" id="GO:0005813">
    <property type="term" value="C:centrosome"/>
    <property type="evidence" value="ECO:0007669"/>
    <property type="project" value="TreeGrafter"/>
</dbReference>
<dbReference type="Pfam" id="PF00638">
    <property type="entry name" value="Ran_BP1"/>
    <property type="match status" value="1"/>
</dbReference>
<organism evidence="11 12">
    <name type="scientific">Bagarius yarrelli</name>
    <name type="common">Goonch</name>
    <name type="synonym">Bagrus yarrelli</name>
    <dbReference type="NCBI Taxonomy" id="175774"/>
    <lineage>
        <taxon>Eukaryota</taxon>
        <taxon>Metazoa</taxon>
        <taxon>Chordata</taxon>
        <taxon>Craniata</taxon>
        <taxon>Vertebrata</taxon>
        <taxon>Euteleostomi</taxon>
        <taxon>Actinopterygii</taxon>
        <taxon>Neopterygii</taxon>
        <taxon>Teleostei</taxon>
        <taxon>Ostariophysi</taxon>
        <taxon>Siluriformes</taxon>
        <taxon>Sisoridae</taxon>
        <taxon>Sisorinae</taxon>
        <taxon>Bagarius</taxon>
    </lineage>
</organism>
<comment type="similarity">
    <text evidence="5">Belongs to the RANBP1 family.</text>
</comment>
<keyword evidence="12" id="KW-1185">Reference proteome</keyword>
<keyword evidence="3" id="KW-0007">Acetylation</keyword>
<evidence type="ECO:0000256" key="3">
    <source>
        <dbReference type="ARBA" id="ARBA00022990"/>
    </source>
</evidence>
<sequence>MRHIHVELVRKEAQGADVLPPSDPQPRPLNQEELRLQKVYQLSIFSQRGGFKGGTKRGLEETSNPVVAPKRLLQDEEEDEEDNELIEGEVLCGTGSAPLLPPFPTKDAFAPLSPKSPPMVDPHTLTTAPLEPLQFSRPPLTPAEATEWGAEREKTPPPSEKQPHPPSPPSCSNGSSVLDRSSELKKKKLLLFGDVGDSCSEDEGPSTSKRCRLALTPGIGLAPGRSTDSKAAPYWTHLLPTAREQGKESILKGRFAPSGQIEGFTAEIGASGSYCPKHVTLPVQVTYYDSSEHSAPSPFLDAQEEHEASTENVDDSNHDPHFDPIVSLPEQEVKTLEEDEEELFKMRAKLYRFASENDPPEWKERGTGDVKLLRHKEKGSIRLLMRRDRTLKICANHHIMPLMELKPNAGSDRAWVWNTHADFADEEPKPELLAIRFLNAENAQKFKLKFDECKEEVRKSLEGDTPHTHIHTHTVRRLTLFGVAFSDL</sequence>
<dbReference type="EMBL" id="VCAZ01000072">
    <property type="protein sequence ID" value="TSO98509.1"/>
    <property type="molecule type" value="Genomic_DNA"/>
</dbReference>
<dbReference type="Pfam" id="PF13915">
    <property type="entry name" value="DUF4210"/>
    <property type="match status" value="1"/>
</dbReference>
<dbReference type="GO" id="GO:0005643">
    <property type="term" value="C:nuclear pore"/>
    <property type="evidence" value="ECO:0007669"/>
    <property type="project" value="TreeGrafter"/>
</dbReference>
<dbReference type="InterPro" id="IPR000156">
    <property type="entry name" value="Ran_bind_dom"/>
</dbReference>
<dbReference type="InterPro" id="IPR045256">
    <property type="entry name" value="RanBP1_RanBD"/>
</dbReference>
<dbReference type="GO" id="GO:0046604">
    <property type="term" value="P:positive regulation of mitotic centrosome separation"/>
    <property type="evidence" value="ECO:0007669"/>
    <property type="project" value="TreeGrafter"/>
</dbReference>
<evidence type="ECO:0000256" key="1">
    <source>
        <dbReference type="ARBA" id="ARBA00022468"/>
    </source>
</evidence>
<dbReference type="Proteomes" id="UP000319801">
    <property type="component" value="Unassembled WGS sequence"/>
</dbReference>
<proteinExistence type="inferred from homology"/>
<keyword evidence="1" id="KW-0343">GTPase activation</keyword>
<dbReference type="InterPro" id="IPR045255">
    <property type="entry name" value="RanBP1-like"/>
</dbReference>
<gene>
    <name evidence="11" type="ORF">Baya_10591</name>
</gene>
<dbReference type="GO" id="GO:0005096">
    <property type="term" value="F:GTPase activator activity"/>
    <property type="evidence" value="ECO:0007669"/>
    <property type="project" value="UniProtKB-KW"/>
</dbReference>
<dbReference type="SMART" id="SM01177">
    <property type="entry name" value="DUF4210"/>
    <property type="match status" value="1"/>
</dbReference>
<name>A0A556UGE6_BAGYA</name>